<dbReference type="Proteomes" id="UP000321935">
    <property type="component" value="Unassembled WGS sequence"/>
</dbReference>
<evidence type="ECO:0000313" key="2">
    <source>
        <dbReference type="Proteomes" id="UP000321935"/>
    </source>
</evidence>
<proteinExistence type="predicted"/>
<dbReference type="OrthoDB" id="5183931at2"/>
<gene>
    <name evidence="1" type="ORF">ESV85_20700</name>
</gene>
<sequence>MIKKKSLKLLISEKLLDSEILLKNNRFATSVYIAGYSVELALKLKLCRMFKFKEGFPENREEFGAYQNSGGSKERLDGVISQIRQIRNHDLNRLLFYSGAEIKIKENKFEQWLIVNAWDPELRYTLREVSKNEAMDFFGSSTELIQYILKK</sequence>
<organism evidence="1 2">
    <name type="scientific">Algoriphagus aquimarinus</name>
    <dbReference type="NCBI Taxonomy" id="237018"/>
    <lineage>
        <taxon>Bacteria</taxon>
        <taxon>Pseudomonadati</taxon>
        <taxon>Bacteroidota</taxon>
        <taxon>Cytophagia</taxon>
        <taxon>Cytophagales</taxon>
        <taxon>Cyclobacteriaceae</taxon>
        <taxon>Algoriphagus</taxon>
    </lineage>
</organism>
<dbReference type="AlphaFoldDB" id="A0A5C7A8C9"/>
<dbReference type="EMBL" id="VORW01000027">
    <property type="protein sequence ID" value="TXE03086.1"/>
    <property type="molecule type" value="Genomic_DNA"/>
</dbReference>
<accession>A0A5C7A8C9</accession>
<evidence type="ECO:0000313" key="1">
    <source>
        <dbReference type="EMBL" id="TXE03086.1"/>
    </source>
</evidence>
<protein>
    <recommendedName>
        <fullName evidence="3">HEPN domain-containing protein</fullName>
    </recommendedName>
</protein>
<dbReference type="RefSeq" id="WP_146921019.1">
    <property type="nucleotide sequence ID" value="NZ_VORW01000027.1"/>
</dbReference>
<comment type="caution">
    <text evidence="1">The sequence shown here is derived from an EMBL/GenBank/DDBJ whole genome shotgun (WGS) entry which is preliminary data.</text>
</comment>
<reference evidence="1 2" key="1">
    <citation type="submission" date="2019-08" db="EMBL/GenBank/DDBJ databases">
        <title>Genomes sequence of Algoriphagus aquimarinus ACAM450.</title>
        <authorList>
            <person name="Bowman J.P."/>
        </authorList>
    </citation>
    <scope>NUCLEOTIDE SEQUENCE [LARGE SCALE GENOMIC DNA]</scope>
    <source>
        <strain evidence="1 2">ACAM 450</strain>
    </source>
</reference>
<name>A0A5C7A8C9_9BACT</name>
<evidence type="ECO:0008006" key="3">
    <source>
        <dbReference type="Google" id="ProtNLM"/>
    </source>
</evidence>